<evidence type="ECO:0000259" key="1">
    <source>
        <dbReference type="Pfam" id="PF20152"/>
    </source>
</evidence>
<reference evidence="2 3" key="1">
    <citation type="submission" date="2024-02" db="EMBL/GenBank/DDBJ databases">
        <title>A draft genome for the cacao thread blight pathogen Marasmius crinis-equi.</title>
        <authorList>
            <person name="Cohen S.P."/>
            <person name="Baruah I.K."/>
            <person name="Amoako-Attah I."/>
            <person name="Bukari Y."/>
            <person name="Meinhardt L.W."/>
            <person name="Bailey B.A."/>
        </authorList>
    </citation>
    <scope>NUCLEOTIDE SEQUENCE [LARGE SCALE GENOMIC DNA]</scope>
    <source>
        <strain evidence="2 3">GH-76</strain>
    </source>
</reference>
<comment type="caution">
    <text evidence="2">The sequence shown here is derived from an EMBL/GenBank/DDBJ whole genome shotgun (WGS) entry which is preliminary data.</text>
</comment>
<accession>A0ABR3F099</accession>
<dbReference type="InterPro" id="IPR045339">
    <property type="entry name" value="DUF6534"/>
</dbReference>
<evidence type="ECO:0000313" key="2">
    <source>
        <dbReference type="EMBL" id="KAL0568613.1"/>
    </source>
</evidence>
<name>A0ABR3F099_9AGAR</name>
<keyword evidence="3" id="KW-1185">Reference proteome</keyword>
<proteinExistence type="predicted"/>
<dbReference type="Pfam" id="PF20152">
    <property type="entry name" value="DUF6534"/>
    <property type="match status" value="1"/>
</dbReference>
<sequence>MSQAISTGCLWYSFTTHMQEAGSTPQPIFKRLSTAIVIRGALLTAIQLVIPIMYLARPDRLWWEALHQILSPLYYTTTVAALNTRYSPTTDSLLPTTRHHLGRSGSYINSPVESVTLTNFPKRIGVEPLSFGPHQRPEERLTPFTQLYPVGSRESEKNRPVLENVEHGLVEGASQPELEVKSIPRYSQVEPLGVELKLLRANEKQKEVETPAVAR</sequence>
<feature type="domain" description="DUF6534" evidence="1">
    <location>
        <begin position="5"/>
        <end position="86"/>
    </location>
</feature>
<organism evidence="2 3">
    <name type="scientific">Marasmius crinis-equi</name>
    <dbReference type="NCBI Taxonomy" id="585013"/>
    <lineage>
        <taxon>Eukaryota</taxon>
        <taxon>Fungi</taxon>
        <taxon>Dikarya</taxon>
        <taxon>Basidiomycota</taxon>
        <taxon>Agaricomycotina</taxon>
        <taxon>Agaricomycetes</taxon>
        <taxon>Agaricomycetidae</taxon>
        <taxon>Agaricales</taxon>
        <taxon>Marasmiineae</taxon>
        <taxon>Marasmiaceae</taxon>
        <taxon>Marasmius</taxon>
    </lineage>
</organism>
<evidence type="ECO:0000313" key="3">
    <source>
        <dbReference type="Proteomes" id="UP001465976"/>
    </source>
</evidence>
<protein>
    <recommendedName>
        <fullName evidence="1">DUF6534 domain-containing protein</fullName>
    </recommendedName>
</protein>
<gene>
    <name evidence="2" type="ORF">V5O48_013373</name>
</gene>
<feature type="non-terminal residue" evidence="2">
    <location>
        <position position="215"/>
    </location>
</feature>
<dbReference type="EMBL" id="JBAHYK010001295">
    <property type="protein sequence ID" value="KAL0568613.1"/>
    <property type="molecule type" value="Genomic_DNA"/>
</dbReference>
<dbReference type="Proteomes" id="UP001465976">
    <property type="component" value="Unassembled WGS sequence"/>
</dbReference>